<dbReference type="SUPFAM" id="SSF82657">
    <property type="entry name" value="BolA-like"/>
    <property type="match status" value="1"/>
</dbReference>
<evidence type="ECO:0000256" key="1">
    <source>
        <dbReference type="RuleBase" id="RU003860"/>
    </source>
</evidence>
<protein>
    <submittedName>
        <fullName evidence="2">BolA family transcriptional regulator</fullName>
    </submittedName>
</protein>
<dbReference type="InterPro" id="IPR002634">
    <property type="entry name" value="BolA"/>
</dbReference>
<dbReference type="Pfam" id="PF01722">
    <property type="entry name" value="BolA"/>
    <property type="match status" value="1"/>
</dbReference>
<reference evidence="2 3" key="1">
    <citation type="submission" date="2018-08" db="EMBL/GenBank/DDBJ databases">
        <title>Wenzhouxiangella salilacus sp. nov., a novel bacterium isolated from a saline lake in Xinjiang Province, China.</title>
        <authorList>
            <person name="Han S."/>
        </authorList>
    </citation>
    <scope>NUCLEOTIDE SEQUENCE [LARGE SCALE GENOMIC DNA]</scope>
    <source>
        <strain evidence="2 3">XDB06</strain>
    </source>
</reference>
<comment type="caution">
    <text evidence="2">The sequence shown here is derived from an EMBL/GenBank/DDBJ whole genome shotgun (WGS) entry which is preliminary data.</text>
</comment>
<accession>A0A3E1KBX4</accession>
<name>A0A3E1KBX4_9GAMM</name>
<dbReference type="EMBL" id="QUZK01000012">
    <property type="protein sequence ID" value="RFF32236.1"/>
    <property type="molecule type" value="Genomic_DNA"/>
</dbReference>
<evidence type="ECO:0000313" key="3">
    <source>
        <dbReference type="Proteomes" id="UP000260351"/>
    </source>
</evidence>
<dbReference type="AlphaFoldDB" id="A0A3E1KBX4"/>
<evidence type="ECO:0000313" key="2">
    <source>
        <dbReference type="EMBL" id="RFF32236.1"/>
    </source>
</evidence>
<organism evidence="2 3">
    <name type="scientific">Wenzhouxiangella sediminis</name>
    <dbReference type="NCBI Taxonomy" id="1792836"/>
    <lineage>
        <taxon>Bacteria</taxon>
        <taxon>Pseudomonadati</taxon>
        <taxon>Pseudomonadota</taxon>
        <taxon>Gammaproteobacteria</taxon>
        <taxon>Chromatiales</taxon>
        <taxon>Wenzhouxiangellaceae</taxon>
        <taxon>Wenzhouxiangella</taxon>
    </lineage>
</organism>
<dbReference type="OrthoDB" id="9801469at2"/>
<sequence>MGVFGSLHQRRGLDGNRGASVQAGAAVSDRVAMIRERLESQLQPDELEIVDESHLHVGHPGAKDGRGHFRVRIVSDVFAGLPRLARHRRVYAAVGELMQTDIHALNIEALAKNDV</sequence>
<keyword evidence="3" id="KW-1185">Reference proteome</keyword>
<comment type="similarity">
    <text evidence="1">Belongs to the BolA/IbaG family.</text>
</comment>
<dbReference type="PANTHER" id="PTHR46230">
    <property type="match status" value="1"/>
</dbReference>
<dbReference type="InterPro" id="IPR036065">
    <property type="entry name" value="BolA-like_sf"/>
</dbReference>
<dbReference type="GO" id="GO:0016226">
    <property type="term" value="P:iron-sulfur cluster assembly"/>
    <property type="evidence" value="ECO:0007669"/>
    <property type="project" value="TreeGrafter"/>
</dbReference>
<dbReference type="PANTHER" id="PTHR46230:SF7">
    <property type="entry name" value="BOLA-LIKE PROTEIN 1"/>
    <property type="match status" value="1"/>
</dbReference>
<dbReference type="Gene3D" id="3.30.300.90">
    <property type="entry name" value="BolA-like"/>
    <property type="match status" value="1"/>
</dbReference>
<gene>
    <name evidence="2" type="ORF">DZC52_01855</name>
</gene>
<proteinExistence type="inferred from homology"/>
<dbReference type="Proteomes" id="UP000260351">
    <property type="component" value="Unassembled WGS sequence"/>
</dbReference>